<dbReference type="GO" id="GO:0005737">
    <property type="term" value="C:cytoplasm"/>
    <property type="evidence" value="ECO:0007669"/>
    <property type="project" value="TreeGrafter"/>
</dbReference>
<feature type="region of interest" description="Disordered" evidence="2">
    <location>
        <begin position="1"/>
        <end position="58"/>
    </location>
</feature>
<feature type="non-terminal residue" evidence="4">
    <location>
        <position position="245"/>
    </location>
</feature>
<reference evidence="4" key="1">
    <citation type="submission" date="2020-11" db="EMBL/GenBank/DDBJ databases">
        <authorList>
            <person name="Tran Van P."/>
        </authorList>
    </citation>
    <scope>NUCLEOTIDE SEQUENCE</scope>
</reference>
<organism evidence="4">
    <name type="scientific">Medioppia subpectinata</name>
    <dbReference type="NCBI Taxonomy" id="1979941"/>
    <lineage>
        <taxon>Eukaryota</taxon>
        <taxon>Metazoa</taxon>
        <taxon>Ecdysozoa</taxon>
        <taxon>Arthropoda</taxon>
        <taxon>Chelicerata</taxon>
        <taxon>Arachnida</taxon>
        <taxon>Acari</taxon>
        <taxon>Acariformes</taxon>
        <taxon>Sarcoptiformes</taxon>
        <taxon>Oribatida</taxon>
        <taxon>Brachypylina</taxon>
        <taxon>Oppioidea</taxon>
        <taxon>Oppiidae</taxon>
        <taxon>Medioppia</taxon>
    </lineage>
</organism>
<dbReference type="PANTHER" id="PTHR12289">
    <property type="entry name" value="METAXIN RELATED"/>
    <property type="match status" value="1"/>
</dbReference>
<gene>
    <name evidence="4" type="ORF">OSB1V03_LOCUS7816</name>
</gene>
<evidence type="ECO:0000313" key="4">
    <source>
        <dbReference type="EMBL" id="CAD7627389.1"/>
    </source>
</evidence>
<dbReference type="InterPro" id="IPR050931">
    <property type="entry name" value="Mito_Protein_Transport_Metaxin"/>
</dbReference>
<dbReference type="SFLD" id="SFLDG01180">
    <property type="entry name" value="SUF1"/>
    <property type="match status" value="1"/>
</dbReference>
<evidence type="ECO:0000256" key="1">
    <source>
        <dbReference type="ARBA" id="ARBA00006475"/>
    </source>
</evidence>
<sequence>MTSTTETATAGTDQTVNNTTGTQEPVSPVSENETTEQQTEASNTESASPKKAALPKPTVHKVDYEKDTVYLYQFPRCPAIVSTSPFCLKVETWLKMNDISYENVDFKTSVKSKKGQLPFVELNGKEIADSDIIIRDLSKHFDKDLDSGLTAEQKTVSHAFVSMLNNHTSWVVRWWRYSNPQKYIESAKMDLKRAVNTKLPAPVVGFLFKLEFKQNVKHVVGHGLGHHSEEEIYEFGRSDLKSLSD</sequence>
<evidence type="ECO:0000256" key="2">
    <source>
        <dbReference type="SAM" id="MobiDB-lite"/>
    </source>
</evidence>
<dbReference type="EMBL" id="CAJPIZ010004688">
    <property type="protein sequence ID" value="CAG2107819.1"/>
    <property type="molecule type" value="Genomic_DNA"/>
</dbReference>
<dbReference type="Pfam" id="PF17172">
    <property type="entry name" value="GST_N_4"/>
    <property type="match status" value="1"/>
</dbReference>
<protein>
    <recommendedName>
        <fullName evidence="3">Thioredoxin-like fold domain-containing protein</fullName>
    </recommendedName>
</protein>
<evidence type="ECO:0000313" key="5">
    <source>
        <dbReference type="Proteomes" id="UP000759131"/>
    </source>
</evidence>
<evidence type="ECO:0000259" key="3">
    <source>
        <dbReference type="Pfam" id="PF17172"/>
    </source>
</evidence>
<dbReference type="OrthoDB" id="5809458at2759"/>
<comment type="similarity">
    <text evidence="1">Belongs to the FAX family.</text>
</comment>
<dbReference type="CDD" id="cd03080">
    <property type="entry name" value="GST_N_Metaxin_like"/>
    <property type="match status" value="1"/>
</dbReference>
<dbReference type="SUPFAM" id="SSF52833">
    <property type="entry name" value="Thioredoxin-like"/>
    <property type="match status" value="1"/>
</dbReference>
<feature type="compositionally biased region" description="Low complexity" evidence="2">
    <location>
        <begin position="1"/>
        <end position="15"/>
    </location>
</feature>
<dbReference type="InterPro" id="IPR036249">
    <property type="entry name" value="Thioredoxin-like_sf"/>
</dbReference>
<dbReference type="SFLD" id="SFLDG01200">
    <property type="entry name" value="SUF1.1"/>
    <property type="match status" value="1"/>
</dbReference>
<dbReference type="Gene3D" id="3.40.30.10">
    <property type="entry name" value="Glutaredoxin"/>
    <property type="match status" value="1"/>
</dbReference>
<dbReference type="InterPro" id="IPR012336">
    <property type="entry name" value="Thioredoxin-like_fold"/>
</dbReference>
<feature type="domain" description="Thioredoxin-like fold" evidence="3">
    <location>
        <begin position="85"/>
        <end position="180"/>
    </location>
</feature>
<proteinExistence type="inferred from homology"/>
<dbReference type="EMBL" id="OC859263">
    <property type="protein sequence ID" value="CAD7627389.1"/>
    <property type="molecule type" value="Genomic_DNA"/>
</dbReference>
<dbReference type="InterPro" id="IPR040079">
    <property type="entry name" value="Glutathione_S-Trfase"/>
</dbReference>
<dbReference type="InterPro" id="IPR026928">
    <property type="entry name" value="FAX/IsoI-like"/>
</dbReference>
<dbReference type="SFLD" id="SFLDS00019">
    <property type="entry name" value="Glutathione_Transferase_(cytos"/>
    <property type="match status" value="1"/>
</dbReference>
<feature type="compositionally biased region" description="Polar residues" evidence="2">
    <location>
        <begin position="16"/>
        <end position="47"/>
    </location>
</feature>
<name>A0A7R9KQ88_9ACAR</name>
<dbReference type="Proteomes" id="UP000759131">
    <property type="component" value="Unassembled WGS sequence"/>
</dbReference>
<dbReference type="AlphaFoldDB" id="A0A7R9KQ88"/>
<keyword evidence="5" id="KW-1185">Reference proteome</keyword>
<accession>A0A7R9KQ88</accession>
<dbReference type="PANTHER" id="PTHR12289:SF41">
    <property type="entry name" value="FAILED AXON CONNECTIONS-RELATED"/>
    <property type="match status" value="1"/>
</dbReference>